<dbReference type="RefSeq" id="WP_379901079.1">
    <property type="nucleotide sequence ID" value="NZ_JBHRTR010000028.1"/>
</dbReference>
<gene>
    <name evidence="1" type="ORF">ACFOGJ_13190</name>
</gene>
<keyword evidence="2" id="KW-1185">Reference proteome</keyword>
<evidence type="ECO:0000313" key="2">
    <source>
        <dbReference type="Proteomes" id="UP001595528"/>
    </source>
</evidence>
<proteinExistence type="predicted"/>
<dbReference type="EMBL" id="JBHRTR010000028">
    <property type="protein sequence ID" value="MFC3228193.1"/>
    <property type="molecule type" value="Genomic_DNA"/>
</dbReference>
<organism evidence="1 2">
    <name type="scientific">Marinibaculum pumilum</name>
    <dbReference type="NCBI Taxonomy" id="1766165"/>
    <lineage>
        <taxon>Bacteria</taxon>
        <taxon>Pseudomonadati</taxon>
        <taxon>Pseudomonadota</taxon>
        <taxon>Alphaproteobacteria</taxon>
        <taxon>Rhodospirillales</taxon>
        <taxon>Rhodospirillaceae</taxon>
        <taxon>Marinibaculum</taxon>
    </lineage>
</organism>
<comment type="caution">
    <text evidence="1">The sequence shown here is derived from an EMBL/GenBank/DDBJ whole genome shotgun (WGS) entry which is preliminary data.</text>
</comment>
<dbReference type="Proteomes" id="UP001595528">
    <property type="component" value="Unassembled WGS sequence"/>
</dbReference>
<reference evidence="2" key="1">
    <citation type="journal article" date="2019" name="Int. J. Syst. Evol. Microbiol.">
        <title>The Global Catalogue of Microorganisms (GCM) 10K type strain sequencing project: providing services to taxonomists for standard genome sequencing and annotation.</title>
        <authorList>
            <consortium name="The Broad Institute Genomics Platform"/>
            <consortium name="The Broad Institute Genome Sequencing Center for Infectious Disease"/>
            <person name="Wu L."/>
            <person name="Ma J."/>
        </authorList>
    </citation>
    <scope>NUCLEOTIDE SEQUENCE [LARGE SCALE GENOMIC DNA]</scope>
    <source>
        <strain evidence="2">KCTC 42964</strain>
    </source>
</reference>
<protein>
    <submittedName>
        <fullName evidence="1">PepSY domain-containing protein</fullName>
    </submittedName>
</protein>
<sequence length="136" mass="14782">MSGWKHLCASLCRRAVPGTALGVWALAGLLWTVGPAAAGPADHDQARAALEAGEILPLPAILDRVQYEFIGQVLEVELERKDGRWLYEINLLAPDGQVLRLHYDARTTALVGAHGRNLDAAIRHGQPPYRPPPPAR</sequence>
<name>A0ABV7L0K9_9PROT</name>
<evidence type="ECO:0000313" key="1">
    <source>
        <dbReference type="EMBL" id="MFC3228193.1"/>
    </source>
</evidence>
<accession>A0ABV7L0K9</accession>